<keyword evidence="2 7" id="KW-0813">Transport</keyword>
<dbReference type="Gene3D" id="1.10.3720.10">
    <property type="entry name" value="MetI-like"/>
    <property type="match status" value="1"/>
</dbReference>
<feature type="transmembrane region" description="Helical" evidence="7">
    <location>
        <begin position="144"/>
        <end position="166"/>
    </location>
</feature>
<evidence type="ECO:0000256" key="7">
    <source>
        <dbReference type="RuleBase" id="RU363032"/>
    </source>
</evidence>
<dbReference type="InterPro" id="IPR000515">
    <property type="entry name" value="MetI-like"/>
</dbReference>
<dbReference type="GO" id="GO:0055085">
    <property type="term" value="P:transmembrane transport"/>
    <property type="evidence" value="ECO:0007669"/>
    <property type="project" value="InterPro"/>
</dbReference>
<keyword evidence="3" id="KW-1003">Cell membrane</keyword>
<dbReference type="AlphaFoldDB" id="A0A4Q7LH75"/>
<dbReference type="EMBL" id="SGWV01000010">
    <property type="protein sequence ID" value="RZS53393.1"/>
    <property type="molecule type" value="Genomic_DNA"/>
</dbReference>
<evidence type="ECO:0000256" key="1">
    <source>
        <dbReference type="ARBA" id="ARBA00004651"/>
    </source>
</evidence>
<evidence type="ECO:0000256" key="3">
    <source>
        <dbReference type="ARBA" id="ARBA00022475"/>
    </source>
</evidence>
<name>A0A4Q7LH75_9BURK</name>
<comment type="caution">
    <text evidence="9">The sequence shown here is derived from an EMBL/GenBank/DDBJ whole genome shotgun (WGS) entry which is preliminary data.</text>
</comment>
<feature type="transmembrane region" description="Helical" evidence="7">
    <location>
        <begin position="108"/>
        <end position="132"/>
    </location>
</feature>
<accession>A0A4Q7LH75</accession>
<dbReference type="PANTHER" id="PTHR43386">
    <property type="entry name" value="OLIGOPEPTIDE TRANSPORT SYSTEM PERMEASE PROTEIN APPC"/>
    <property type="match status" value="1"/>
</dbReference>
<keyword evidence="4 7" id="KW-0812">Transmembrane</keyword>
<comment type="similarity">
    <text evidence="7">Belongs to the binding-protein-dependent transport system permease family.</text>
</comment>
<dbReference type="InterPro" id="IPR050366">
    <property type="entry name" value="BP-dependent_transpt_permease"/>
</dbReference>
<feature type="transmembrane region" description="Helical" evidence="7">
    <location>
        <begin position="74"/>
        <end position="96"/>
    </location>
</feature>
<evidence type="ECO:0000256" key="4">
    <source>
        <dbReference type="ARBA" id="ARBA00022692"/>
    </source>
</evidence>
<evidence type="ECO:0000256" key="6">
    <source>
        <dbReference type="ARBA" id="ARBA00023136"/>
    </source>
</evidence>
<organism evidence="9 10">
    <name type="scientific">Sphaerotilus mobilis</name>
    <dbReference type="NCBI Taxonomy" id="47994"/>
    <lineage>
        <taxon>Bacteria</taxon>
        <taxon>Pseudomonadati</taxon>
        <taxon>Pseudomonadota</taxon>
        <taxon>Betaproteobacteria</taxon>
        <taxon>Burkholderiales</taxon>
        <taxon>Sphaerotilaceae</taxon>
        <taxon>Sphaerotilus</taxon>
    </lineage>
</organism>
<dbReference type="Pfam" id="PF00528">
    <property type="entry name" value="BPD_transp_1"/>
    <property type="match status" value="1"/>
</dbReference>
<feature type="transmembrane region" description="Helical" evidence="7">
    <location>
        <begin position="250"/>
        <end position="272"/>
    </location>
</feature>
<dbReference type="InterPro" id="IPR035906">
    <property type="entry name" value="MetI-like_sf"/>
</dbReference>
<keyword evidence="6 7" id="KW-0472">Membrane</keyword>
<evidence type="ECO:0000313" key="9">
    <source>
        <dbReference type="EMBL" id="RZS53393.1"/>
    </source>
</evidence>
<dbReference type="OrthoDB" id="9783218at2"/>
<evidence type="ECO:0000313" key="10">
    <source>
        <dbReference type="Proteomes" id="UP000293433"/>
    </source>
</evidence>
<evidence type="ECO:0000256" key="2">
    <source>
        <dbReference type="ARBA" id="ARBA00022448"/>
    </source>
</evidence>
<feature type="transmembrane region" description="Helical" evidence="7">
    <location>
        <begin position="12"/>
        <end position="33"/>
    </location>
</feature>
<keyword evidence="5 7" id="KW-1133">Transmembrane helix</keyword>
<feature type="domain" description="ABC transmembrane type-1" evidence="8">
    <location>
        <begin position="72"/>
        <end position="273"/>
    </location>
</feature>
<proteinExistence type="inferred from homology"/>
<dbReference type="CDD" id="cd06261">
    <property type="entry name" value="TM_PBP2"/>
    <property type="match status" value="1"/>
</dbReference>
<dbReference type="PANTHER" id="PTHR43386:SF23">
    <property type="entry name" value="ABC TRANSPORTER"/>
    <property type="match status" value="1"/>
</dbReference>
<dbReference type="PROSITE" id="PS50928">
    <property type="entry name" value="ABC_TM1"/>
    <property type="match status" value="1"/>
</dbReference>
<evidence type="ECO:0000256" key="5">
    <source>
        <dbReference type="ARBA" id="ARBA00022989"/>
    </source>
</evidence>
<keyword evidence="10" id="KW-1185">Reference proteome</keyword>
<sequence length="295" mass="31427">MVGSTPALARARPAGIAGLVSLVLLAVVGPWLWTPTVDEIDFSSRLLPPGAQHPLGTDEMGRDLLARLLHGGRISLAIGAAAMLLSALVGTAVGAVAGLSRRGRSDAVLMAATDLFLCLPQLPVLLLLVHLFRDPLQARLGSGPGLFVLIVAVIGGFRWMTVARLVRAQFVTVRQREFIDAARALGASRRWLAWHHLLPHARGPVVVMCSLDAAAAILTESTLSFLGLGFPPETPTWGRMLHDGKDYLDIAPWVAVAPGLAIALTVLALHLAGDAWRDAKDPHARLSHRKRTSTT</sequence>
<comment type="subcellular location">
    <subcellularLocation>
        <location evidence="1 7">Cell membrane</location>
        <topology evidence="1 7">Multi-pass membrane protein</topology>
    </subcellularLocation>
</comment>
<reference evidence="9 10" key="1">
    <citation type="submission" date="2019-02" db="EMBL/GenBank/DDBJ databases">
        <title>Genomic Encyclopedia of Type Strains, Phase IV (KMG-IV): sequencing the most valuable type-strain genomes for metagenomic binning, comparative biology and taxonomic classification.</title>
        <authorList>
            <person name="Goeker M."/>
        </authorList>
    </citation>
    <scope>NUCLEOTIDE SEQUENCE [LARGE SCALE GENOMIC DNA]</scope>
    <source>
        <strain evidence="9 10">DSM 10617</strain>
    </source>
</reference>
<protein>
    <submittedName>
        <fullName evidence="9">Peptide/nickel transport system permease protein</fullName>
    </submittedName>
</protein>
<dbReference type="GO" id="GO:0005886">
    <property type="term" value="C:plasma membrane"/>
    <property type="evidence" value="ECO:0007669"/>
    <property type="project" value="UniProtKB-SubCell"/>
</dbReference>
<dbReference type="Proteomes" id="UP000293433">
    <property type="component" value="Unassembled WGS sequence"/>
</dbReference>
<dbReference type="SUPFAM" id="SSF161098">
    <property type="entry name" value="MetI-like"/>
    <property type="match status" value="1"/>
</dbReference>
<gene>
    <name evidence="9" type="ORF">EV685_3021</name>
</gene>
<evidence type="ECO:0000259" key="8">
    <source>
        <dbReference type="PROSITE" id="PS50928"/>
    </source>
</evidence>